<feature type="domain" description="HIT" evidence="4">
    <location>
        <begin position="1"/>
        <end position="109"/>
    </location>
</feature>
<name>A0A915I0N7_ROMCU</name>
<dbReference type="Gene3D" id="3.30.428.10">
    <property type="entry name" value="HIT-like"/>
    <property type="match status" value="1"/>
</dbReference>
<evidence type="ECO:0000256" key="3">
    <source>
        <dbReference type="PROSITE-ProRule" id="PRU00464"/>
    </source>
</evidence>
<dbReference type="AlphaFoldDB" id="A0A915I0N7"/>
<evidence type="ECO:0000259" key="4">
    <source>
        <dbReference type="PROSITE" id="PS51084"/>
    </source>
</evidence>
<dbReference type="PROSITE" id="PS00892">
    <property type="entry name" value="HIT_1"/>
    <property type="match status" value="1"/>
</dbReference>
<dbReference type="SUPFAM" id="SSF54197">
    <property type="entry name" value="HIT-like"/>
    <property type="match status" value="1"/>
</dbReference>
<dbReference type="Proteomes" id="UP000887565">
    <property type="component" value="Unplaced"/>
</dbReference>
<keyword evidence="5" id="KW-1185">Reference proteome</keyword>
<evidence type="ECO:0000256" key="1">
    <source>
        <dbReference type="PIRSR" id="PIRSR601310-1"/>
    </source>
</evidence>
<evidence type="ECO:0000256" key="2">
    <source>
        <dbReference type="PIRSR" id="PIRSR601310-3"/>
    </source>
</evidence>
<feature type="active site" description="Tele-AMP-histidine intermediate" evidence="1">
    <location>
        <position position="96"/>
    </location>
</feature>
<protein>
    <submittedName>
        <fullName evidence="6">HIT domain-containing protein</fullName>
    </submittedName>
</protein>
<reference evidence="6" key="1">
    <citation type="submission" date="2022-11" db="UniProtKB">
        <authorList>
            <consortium name="WormBaseParasite"/>
        </authorList>
    </citation>
    <scope>IDENTIFICATION</scope>
</reference>
<accession>A0A915I0N7</accession>
<dbReference type="InterPro" id="IPR019808">
    <property type="entry name" value="Histidine_triad_CS"/>
</dbReference>
<dbReference type="PROSITE" id="PS51084">
    <property type="entry name" value="HIT_2"/>
    <property type="match status" value="1"/>
</dbReference>
<dbReference type="PRINTS" id="PR00332">
    <property type="entry name" value="HISTRIAD"/>
</dbReference>
<feature type="short sequence motif" description="Histidine triad motif" evidence="2 3">
    <location>
        <begin position="94"/>
        <end position="98"/>
    </location>
</feature>
<dbReference type="WBParaSite" id="nRc.2.0.1.t07264-RA">
    <property type="protein sequence ID" value="nRc.2.0.1.t07264-RA"/>
    <property type="gene ID" value="nRc.2.0.1.g07264"/>
</dbReference>
<proteinExistence type="predicted"/>
<organism evidence="5 6">
    <name type="scientific">Romanomermis culicivorax</name>
    <name type="common">Nematode worm</name>
    <dbReference type="NCBI Taxonomy" id="13658"/>
    <lineage>
        <taxon>Eukaryota</taxon>
        <taxon>Metazoa</taxon>
        <taxon>Ecdysozoa</taxon>
        <taxon>Nematoda</taxon>
        <taxon>Enoplea</taxon>
        <taxon>Dorylaimia</taxon>
        <taxon>Mermithida</taxon>
        <taxon>Mermithoidea</taxon>
        <taxon>Mermithidae</taxon>
        <taxon>Romanomermis</taxon>
    </lineage>
</organism>
<sequence length="120" mass="13573">MDERAKSKVKTRCRTALRGETMAFHDKYPIAPVHFLVIPKERITNISVTENSDSELLGRLLLTAKNCAKKLGIEENGYRIVINNGPIACQTVFHLHLHVIGGRRLSPNLLIERSIEDKNQ</sequence>
<dbReference type="OMA" id="NGVEACQ"/>
<dbReference type="InterPro" id="IPR011146">
    <property type="entry name" value="HIT-like"/>
</dbReference>
<dbReference type="InterPro" id="IPR036265">
    <property type="entry name" value="HIT-like_sf"/>
</dbReference>
<evidence type="ECO:0000313" key="6">
    <source>
        <dbReference type="WBParaSite" id="nRc.2.0.1.t07264-RA"/>
    </source>
</evidence>
<evidence type="ECO:0000313" key="5">
    <source>
        <dbReference type="Proteomes" id="UP000887565"/>
    </source>
</evidence>
<dbReference type="PANTHER" id="PTHR23089">
    <property type="entry name" value="HISTIDINE TRIAD HIT PROTEIN"/>
    <property type="match status" value="1"/>
</dbReference>
<dbReference type="Pfam" id="PF01230">
    <property type="entry name" value="HIT"/>
    <property type="match status" value="1"/>
</dbReference>
<dbReference type="InterPro" id="IPR001310">
    <property type="entry name" value="Histidine_triad_HIT"/>
</dbReference>
<dbReference type="GO" id="GO:0003824">
    <property type="term" value="F:catalytic activity"/>
    <property type="evidence" value="ECO:0007669"/>
    <property type="project" value="InterPro"/>
</dbReference>